<reference evidence="2" key="1">
    <citation type="submission" date="2021-02" db="EMBL/GenBank/DDBJ databases">
        <title>Genome sequence of Rhodospirillales sp. strain TMPK1 isolated from soil.</title>
        <authorList>
            <person name="Nakai R."/>
            <person name="Kusada H."/>
            <person name="Tamaki H."/>
        </authorList>
    </citation>
    <scope>NUCLEOTIDE SEQUENCE</scope>
    <source>
        <strain evidence="2">TMPK1</strain>
    </source>
</reference>
<keyword evidence="3" id="KW-1185">Reference proteome</keyword>
<proteinExistence type="predicted"/>
<dbReference type="EMBL" id="BOPV01000001">
    <property type="protein sequence ID" value="GIL38061.1"/>
    <property type="molecule type" value="Genomic_DNA"/>
</dbReference>
<dbReference type="AlphaFoldDB" id="A0A8S8X8B8"/>
<gene>
    <name evidence="2" type="ORF">TMPK1_02980</name>
</gene>
<dbReference type="SUPFAM" id="SSF54001">
    <property type="entry name" value="Cysteine proteinases"/>
    <property type="match status" value="1"/>
</dbReference>
<dbReference type="Proteomes" id="UP000681075">
    <property type="component" value="Unassembled WGS sequence"/>
</dbReference>
<protein>
    <submittedName>
        <fullName evidence="2">Transglutaminase</fullName>
    </submittedName>
</protein>
<accession>A0A8S8X8B8</accession>
<dbReference type="Gene3D" id="2.60.40.2250">
    <property type="match status" value="1"/>
</dbReference>
<dbReference type="SMART" id="SM00460">
    <property type="entry name" value="TGc"/>
    <property type="match status" value="1"/>
</dbReference>
<sequence length="275" mass="30951">MRIRTGYNITYECSEPTAILAHLDLHPSRARDLETPDRMITTPGVELHRYEDMFGNICTRLLAPAGRITLKSEFILRDSGATDPVAPGAIQHPVAYLPDEALTFLLGSRYCETDRLSDIAWTFFGQTEPGWARVEAIVNFVHDHIRFDYQQARPTRGAYEAYIEQIGVCRDYAHLAIAFCRCMNIPARYCTGYLGDIGVPLKPPMDFSAWFEAYLGGRWYVFDARNKIPRIGRALIARGRDATDVAITTSFGRLDLISFDVVATELPELQPAEPA</sequence>
<dbReference type="RefSeq" id="WP_420240977.1">
    <property type="nucleotide sequence ID" value="NZ_BOPV01000001.1"/>
</dbReference>
<evidence type="ECO:0000313" key="2">
    <source>
        <dbReference type="EMBL" id="GIL38061.1"/>
    </source>
</evidence>
<dbReference type="InterPro" id="IPR038765">
    <property type="entry name" value="Papain-like_cys_pep_sf"/>
</dbReference>
<evidence type="ECO:0000259" key="1">
    <source>
        <dbReference type="SMART" id="SM00460"/>
    </source>
</evidence>
<dbReference type="PANTHER" id="PTHR33490">
    <property type="entry name" value="BLR5614 PROTEIN-RELATED"/>
    <property type="match status" value="1"/>
</dbReference>
<dbReference type="Gene3D" id="3.10.620.30">
    <property type="match status" value="1"/>
</dbReference>
<dbReference type="PANTHER" id="PTHR33490:SF12">
    <property type="entry name" value="BLL5557 PROTEIN"/>
    <property type="match status" value="1"/>
</dbReference>
<dbReference type="Pfam" id="PF01841">
    <property type="entry name" value="Transglut_core"/>
    <property type="match status" value="1"/>
</dbReference>
<comment type="caution">
    <text evidence="2">The sequence shown here is derived from an EMBL/GenBank/DDBJ whole genome shotgun (WGS) entry which is preliminary data.</text>
</comment>
<dbReference type="InterPro" id="IPR002931">
    <property type="entry name" value="Transglutaminase-like"/>
</dbReference>
<evidence type="ECO:0000313" key="3">
    <source>
        <dbReference type="Proteomes" id="UP000681075"/>
    </source>
</evidence>
<name>A0A8S8X8B8_9PROT</name>
<organism evidence="2 3">
    <name type="scientific">Roseiterribacter gracilis</name>
    <dbReference type="NCBI Taxonomy" id="2812848"/>
    <lineage>
        <taxon>Bacteria</taxon>
        <taxon>Pseudomonadati</taxon>
        <taxon>Pseudomonadota</taxon>
        <taxon>Alphaproteobacteria</taxon>
        <taxon>Rhodospirillales</taxon>
        <taxon>Roseiterribacteraceae</taxon>
        <taxon>Roseiterribacter</taxon>
    </lineage>
</organism>
<feature type="domain" description="Transglutaminase-like" evidence="1">
    <location>
        <begin position="161"/>
        <end position="226"/>
    </location>
</feature>